<name>A0A9N9DB26_9GLOM</name>
<sequence>MIDKEKRCQACNHLQKGYEFSKEQAFALISHERIERSKSQVISKKEEDVNICLVSDITLEEKTIKQTAQCIMKDKLSEKDALKRIMTLQCSEKIISTTLNSEEHSEQRENEGIDFLDHFSLESVKERLNKYDISNISDKQALADIMIMLCIRLAEIKNLSLEKNEEQAKQLLTWIQDNICSEQLKDPGKLGSIYLSTFLKKDKFIPENGTVFTSVAHRSKNASKANTYASETLQHSLDNHASSSKRYIIINM</sequence>
<evidence type="ECO:0000313" key="1">
    <source>
        <dbReference type="EMBL" id="CAG8629074.1"/>
    </source>
</evidence>
<proteinExistence type="predicted"/>
<protein>
    <submittedName>
        <fullName evidence="1">16714_t:CDS:1</fullName>
    </submittedName>
</protein>
<dbReference type="Proteomes" id="UP000789759">
    <property type="component" value="Unassembled WGS sequence"/>
</dbReference>
<dbReference type="OrthoDB" id="2418312at2759"/>
<gene>
    <name evidence="1" type="ORF">CPELLU_LOCUS8297</name>
</gene>
<comment type="caution">
    <text evidence="1">The sequence shown here is derived from an EMBL/GenBank/DDBJ whole genome shotgun (WGS) entry which is preliminary data.</text>
</comment>
<evidence type="ECO:0000313" key="2">
    <source>
        <dbReference type="Proteomes" id="UP000789759"/>
    </source>
</evidence>
<organism evidence="1 2">
    <name type="scientific">Cetraspora pellucida</name>
    <dbReference type="NCBI Taxonomy" id="1433469"/>
    <lineage>
        <taxon>Eukaryota</taxon>
        <taxon>Fungi</taxon>
        <taxon>Fungi incertae sedis</taxon>
        <taxon>Mucoromycota</taxon>
        <taxon>Glomeromycotina</taxon>
        <taxon>Glomeromycetes</taxon>
        <taxon>Diversisporales</taxon>
        <taxon>Gigasporaceae</taxon>
        <taxon>Cetraspora</taxon>
    </lineage>
</organism>
<reference evidence="1" key="1">
    <citation type="submission" date="2021-06" db="EMBL/GenBank/DDBJ databases">
        <authorList>
            <person name="Kallberg Y."/>
            <person name="Tangrot J."/>
            <person name="Rosling A."/>
        </authorList>
    </citation>
    <scope>NUCLEOTIDE SEQUENCE</scope>
    <source>
        <strain evidence="1">FL966</strain>
    </source>
</reference>
<dbReference type="EMBL" id="CAJVQA010005847">
    <property type="protein sequence ID" value="CAG8629074.1"/>
    <property type="molecule type" value="Genomic_DNA"/>
</dbReference>
<dbReference type="AlphaFoldDB" id="A0A9N9DB26"/>
<accession>A0A9N9DB26</accession>
<keyword evidence="2" id="KW-1185">Reference proteome</keyword>